<dbReference type="Pfam" id="PF13621">
    <property type="entry name" value="Cupin_8"/>
    <property type="match status" value="1"/>
</dbReference>
<dbReference type="InterPro" id="IPR041667">
    <property type="entry name" value="Cupin_8"/>
</dbReference>
<dbReference type="PROSITE" id="PS51184">
    <property type="entry name" value="JMJC"/>
    <property type="match status" value="1"/>
</dbReference>
<dbReference type="InterPro" id="IPR003347">
    <property type="entry name" value="JmjC_dom"/>
</dbReference>
<dbReference type="Proteomes" id="UP000000466">
    <property type="component" value="Chromosome"/>
</dbReference>
<keyword evidence="3" id="KW-1185">Reference proteome</keyword>
<reference evidence="2 3" key="1">
    <citation type="journal article" date="2013" name="Genome Announc.">
        <title>Complete genome sequence of Simiduia agarivorans SA1(T), a marine bacterium able to degrade a variety of polysaccharides.</title>
        <authorList>
            <person name="Lin S.Y."/>
            <person name="Shieh W.Y."/>
            <person name="Chen J.S."/>
            <person name="Tang S.L."/>
        </authorList>
    </citation>
    <scope>NUCLEOTIDE SEQUENCE [LARGE SCALE GENOMIC DNA]</scope>
    <source>
        <strain evidence="3">DSM 21679 / JCM 13881 / BCRC 17597 / SA1</strain>
    </source>
</reference>
<gene>
    <name evidence="2" type="ordered locus">M5M_18330</name>
</gene>
<feature type="domain" description="JmjC" evidence="1">
    <location>
        <begin position="112"/>
        <end position="272"/>
    </location>
</feature>
<dbReference type="InterPro" id="IPR014710">
    <property type="entry name" value="RmlC-like_jellyroll"/>
</dbReference>
<protein>
    <recommendedName>
        <fullName evidence="1">JmjC domain-containing protein</fullName>
    </recommendedName>
</protein>
<dbReference type="SUPFAM" id="SSF51197">
    <property type="entry name" value="Clavaminate synthase-like"/>
    <property type="match status" value="1"/>
</dbReference>
<dbReference type="EMBL" id="CP003746">
    <property type="protein sequence ID" value="AFV00795.1"/>
    <property type="molecule type" value="Genomic_DNA"/>
</dbReference>
<accession>K4KNP8</accession>
<dbReference type="RefSeq" id="WP_015048945.1">
    <property type="nucleotide sequence ID" value="NC_018868.3"/>
</dbReference>
<evidence type="ECO:0000259" key="1">
    <source>
        <dbReference type="PROSITE" id="PS51184"/>
    </source>
</evidence>
<name>K4KNP8_SIMAS</name>
<dbReference type="HOGENOM" id="CLU_825764_0_0_6"/>
<evidence type="ECO:0000313" key="2">
    <source>
        <dbReference type="EMBL" id="AFV00795.1"/>
    </source>
</evidence>
<dbReference type="OrthoDB" id="479699at2"/>
<dbReference type="AlphaFoldDB" id="K4KNP8"/>
<dbReference type="PANTHER" id="PTHR12461:SF105">
    <property type="entry name" value="HYPOXIA-INDUCIBLE FACTOR 1-ALPHA INHIBITOR"/>
    <property type="match status" value="1"/>
</dbReference>
<dbReference type="STRING" id="1117647.M5M_18330"/>
<organism evidence="2 3">
    <name type="scientific">Simiduia agarivorans (strain DSM 21679 / JCM 13881 / BCRC 17597 / SA1)</name>
    <dbReference type="NCBI Taxonomy" id="1117647"/>
    <lineage>
        <taxon>Bacteria</taxon>
        <taxon>Pseudomonadati</taxon>
        <taxon>Pseudomonadota</taxon>
        <taxon>Gammaproteobacteria</taxon>
        <taxon>Cellvibrionales</taxon>
        <taxon>Cellvibrionaceae</taxon>
        <taxon>Simiduia</taxon>
    </lineage>
</organism>
<sequence>MQYPAHIPPVKRVRLANAAELPRIIAAADGPLVFENLLQGELIDAGRAGGLANYLKPFNAARETVFFRLQPQAQGRIFYQDDFSGFNFSREQADFLGLLDALERQLPAVDGCYVGSSSIDYFLPGLKSTLGLAVPADEPLISLWLGGKTRVAAHFDLPENLACVVAGRRRFTLFPPDQVANLYPGPLEFTPAGQPISLVDFYQPDFHTFPRYREALASAQVAELSAGDALYLPGMWWHQVEGLDGFNVLLNYWWRSTPVWTGLPQDAISHALLTMGSLPAAERAAWAEVFNYYVVNRETTAAGMPERARGMLADLTPARARQLAAHLMQKLQRLL</sequence>
<proteinExistence type="predicted"/>
<dbReference type="Gene3D" id="2.60.120.10">
    <property type="entry name" value="Jelly Rolls"/>
    <property type="match status" value="1"/>
</dbReference>
<dbReference type="eggNOG" id="COG2850">
    <property type="taxonomic scope" value="Bacteria"/>
</dbReference>
<dbReference type="KEGG" id="saga:M5M_18330"/>
<evidence type="ECO:0000313" key="3">
    <source>
        <dbReference type="Proteomes" id="UP000000466"/>
    </source>
</evidence>
<dbReference type="PANTHER" id="PTHR12461">
    <property type="entry name" value="HYPOXIA-INDUCIBLE FACTOR 1 ALPHA INHIBITOR-RELATED"/>
    <property type="match status" value="1"/>
</dbReference>
<dbReference type="SMART" id="SM00558">
    <property type="entry name" value="JmjC"/>
    <property type="match status" value="1"/>
</dbReference>